<evidence type="ECO:0000256" key="1">
    <source>
        <dbReference type="ARBA" id="ARBA00022670"/>
    </source>
</evidence>
<comment type="cofactor">
    <cofactor evidence="6">
        <name>Zn(2+)</name>
        <dbReference type="ChEBI" id="CHEBI:29105"/>
    </cofactor>
    <text evidence="6">Binds 1 zinc ion per subunit.</text>
</comment>
<gene>
    <name evidence="9" type="ORF">G127AT_01070</name>
</gene>
<reference evidence="9" key="1">
    <citation type="submission" date="2021-03" db="EMBL/GenBank/DDBJ databases">
        <title>Agromyces archimandritus sp. nov., isolated from the cockroach Archimandrita tessellata.</title>
        <authorList>
            <person name="Guzman J."/>
            <person name="Ortuzar M."/>
            <person name="Poehlein A."/>
            <person name="Daniel R."/>
            <person name="Trujillo M."/>
            <person name="Vilcinskas A."/>
        </authorList>
    </citation>
    <scope>NUCLEOTIDE SEQUENCE</scope>
    <source>
        <strain evidence="9">G127AT</strain>
    </source>
</reference>
<dbReference type="PANTHER" id="PTHR34978">
    <property type="entry name" value="POSSIBLE SENSOR-TRANSDUCER PROTEIN BLAR"/>
    <property type="match status" value="1"/>
</dbReference>
<keyword evidence="7" id="KW-1133">Transmembrane helix</keyword>
<dbReference type="RefSeq" id="WP_210898958.1">
    <property type="nucleotide sequence ID" value="NZ_CP071696.1"/>
</dbReference>
<dbReference type="Pfam" id="PF01435">
    <property type="entry name" value="Peptidase_M48"/>
    <property type="match status" value="1"/>
</dbReference>
<evidence type="ECO:0000313" key="9">
    <source>
        <dbReference type="EMBL" id="QTX04887.1"/>
    </source>
</evidence>
<dbReference type="InterPro" id="IPR001915">
    <property type="entry name" value="Peptidase_M48"/>
</dbReference>
<dbReference type="CDD" id="cd07326">
    <property type="entry name" value="M56_BlaR1_MecR1_like"/>
    <property type="match status" value="1"/>
</dbReference>
<protein>
    <submittedName>
        <fullName evidence="9">M56 family metallopeptidase</fullName>
    </submittedName>
</protein>
<dbReference type="Gene3D" id="3.30.2010.10">
    <property type="entry name" value="Metalloproteases ('zincins'), catalytic domain"/>
    <property type="match status" value="1"/>
</dbReference>
<proteinExistence type="inferred from homology"/>
<sequence length="309" mass="32144">MTQIAAVLGVIAIALAWPAPILLARAEWPARAPATALALWQAIAVAGGLSMLGSLLAFALSAAGTGLGGLLTLGPELWAGPIPEGFGVFHLAALTLAVVLGGHLLLNLATTAVAAERQRRRQHRLLGLLSDPLPGPGRARVLAHPAPVAYCVPGMRTATVLTDGLVALLEPRELAAVIAHERMHLTGLHHLILLAFRAWHGALPWFPIANRAERAVTLLTEYLADDAAARRVGAATIRQALARVGADGEPGAYSEHGGVALDTEMLGRRLARLGDEPRTELDAGARGAIFAGSLLLVAVPTFLIALSVI</sequence>
<evidence type="ECO:0000256" key="7">
    <source>
        <dbReference type="SAM" id="Phobius"/>
    </source>
</evidence>
<evidence type="ECO:0000256" key="5">
    <source>
        <dbReference type="ARBA" id="ARBA00023049"/>
    </source>
</evidence>
<evidence type="ECO:0000256" key="3">
    <source>
        <dbReference type="ARBA" id="ARBA00022801"/>
    </source>
</evidence>
<dbReference type="GO" id="GO:0046872">
    <property type="term" value="F:metal ion binding"/>
    <property type="evidence" value="ECO:0007669"/>
    <property type="project" value="UniProtKB-KW"/>
</dbReference>
<comment type="similarity">
    <text evidence="6">Belongs to the peptidase M48 family.</text>
</comment>
<evidence type="ECO:0000256" key="2">
    <source>
        <dbReference type="ARBA" id="ARBA00022723"/>
    </source>
</evidence>
<accession>A0A975FN24</accession>
<evidence type="ECO:0000256" key="4">
    <source>
        <dbReference type="ARBA" id="ARBA00022833"/>
    </source>
</evidence>
<name>A0A975FN24_9MICO</name>
<feature type="transmembrane region" description="Helical" evidence="7">
    <location>
        <begin position="288"/>
        <end position="308"/>
    </location>
</feature>
<dbReference type="GO" id="GO:0006508">
    <property type="term" value="P:proteolysis"/>
    <property type="evidence" value="ECO:0007669"/>
    <property type="project" value="UniProtKB-KW"/>
</dbReference>
<keyword evidence="7" id="KW-0812">Transmembrane</keyword>
<keyword evidence="4 6" id="KW-0862">Zinc</keyword>
<keyword evidence="10" id="KW-1185">Reference proteome</keyword>
<dbReference type="EMBL" id="CP071696">
    <property type="protein sequence ID" value="QTX04887.1"/>
    <property type="molecule type" value="Genomic_DNA"/>
</dbReference>
<feature type="domain" description="Peptidase M48" evidence="8">
    <location>
        <begin position="139"/>
        <end position="196"/>
    </location>
</feature>
<evidence type="ECO:0000256" key="6">
    <source>
        <dbReference type="RuleBase" id="RU003983"/>
    </source>
</evidence>
<keyword evidence="7" id="KW-0472">Membrane</keyword>
<dbReference type="GO" id="GO:0004222">
    <property type="term" value="F:metalloendopeptidase activity"/>
    <property type="evidence" value="ECO:0007669"/>
    <property type="project" value="InterPro"/>
</dbReference>
<keyword evidence="3 6" id="KW-0378">Hydrolase</keyword>
<keyword evidence="1 6" id="KW-0645">Protease</keyword>
<feature type="transmembrane region" description="Helical" evidence="7">
    <location>
        <begin position="38"/>
        <end position="71"/>
    </location>
</feature>
<evidence type="ECO:0000259" key="8">
    <source>
        <dbReference type="Pfam" id="PF01435"/>
    </source>
</evidence>
<dbReference type="AlphaFoldDB" id="A0A975FN24"/>
<evidence type="ECO:0000313" key="10">
    <source>
        <dbReference type="Proteomes" id="UP000671914"/>
    </source>
</evidence>
<dbReference type="Proteomes" id="UP000671914">
    <property type="component" value="Chromosome"/>
</dbReference>
<dbReference type="KEGG" id="aarc:G127AT_01070"/>
<keyword evidence="2" id="KW-0479">Metal-binding</keyword>
<feature type="transmembrane region" description="Helical" evidence="7">
    <location>
        <begin position="6"/>
        <end position="26"/>
    </location>
</feature>
<keyword evidence="5 6" id="KW-0482">Metalloprotease</keyword>
<feature type="transmembrane region" description="Helical" evidence="7">
    <location>
        <begin position="91"/>
        <end position="115"/>
    </location>
</feature>
<dbReference type="InterPro" id="IPR052173">
    <property type="entry name" value="Beta-lactam_resp_regulator"/>
</dbReference>
<organism evidence="9 10">
    <name type="scientific">Agromyces archimandritae</name>
    <dbReference type="NCBI Taxonomy" id="2781962"/>
    <lineage>
        <taxon>Bacteria</taxon>
        <taxon>Bacillati</taxon>
        <taxon>Actinomycetota</taxon>
        <taxon>Actinomycetes</taxon>
        <taxon>Micrococcales</taxon>
        <taxon>Microbacteriaceae</taxon>
        <taxon>Agromyces</taxon>
    </lineage>
</organism>
<dbReference type="PANTHER" id="PTHR34978:SF3">
    <property type="entry name" value="SLR0241 PROTEIN"/>
    <property type="match status" value="1"/>
</dbReference>